<evidence type="ECO:0000313" key="4">
    <source>
        <dbReference type="EMBL" id="QOV47198.1"/>
    </source>
</evidence>
<dbReference type="InterPro" id="IPR045431">
    <property type="entry name" value="EAD2"/>
</dbReference>
<dbReference type="Proteomes" id="UP000594008">
    <property type="component" value="Chromosome"/>
</dbReference>
<name>A0A7M2THL2_STRCW</name>
<feature type="domain" description="vWA-MoxR associated protein C-terminal" evidence="3">
    <location>
        <begin position="271"/>
        <end position="492"/>
    </location>
</feature>
<dbReference type="KEGG" id="schf:IPT68_15755"/>
<dbReference type="Pfam" id="PF19916">
    <property type="entry name" value="VMAP-M0"/>
    <property type="match status" value="1"/>
</dbReference>
<sequence>MTTGSRGASAGSASAIRERIRADTLSLLLAMRTLEDRQARALLVELVGEAVGRRVVVREQTTAQLQFLELVRFCAAQEDGLVGLARTLPMLEQDCPEALVMRQLADEWAAVQSLTGLSEVTDSWQFLCESLGTLPVSSAMRVALVRAATDARLSAPPPHAETPWHDFLHLAGHNAAPGGLPPWMLYLDRSTAHMDPRTAVEVLARNRQWARTCDLAVRLDQERARPLPAPIPARRHQEYLAIHITPDPLESGFYTLAHAFMSDARGLGWEHGDAPVRVPEEGLQPAVGSIIRQIERTGGDRSAQLWLEFVLPFELLNLPVHWWPRDTSEVPHVPLTVDYPIVVRSLDRLQNSAWHRFWRHRWEQLGVGEHASKSVFMNVPRTNGRHLRGLEARLSDNEHLVALVLSEPPLRDREDGRRELQAALRSGLPVVIWHGAGNSTAEFRAALSTLLDEGLQRFPARVAAFRRQAAIDADDGDATHLGRHLMVLWDDPDRKPVHPEVG</sequence>
<protein>
    <submittedName>
        <fullName evidence="4">Uncharacterized protein</fullName>
    </submittedName>
</protein>
<dbReference type="Pfam" id="PF20028">
    <property type="entry name" value="VMAP-C"/>
    <property type="match status" value="1"/>
</dbReference>
<feature type="domain" description="Effector-associated" evidence="2">
    <location>
        <begin position="27"/>
        <end position="106"/>
    </location>
</feature>
<dbReference type="RefSeq" id="WP_189701677.1">
    <property type="nucleotide sequence ID" value="NZ_BMTA01000030.1"/>
</dbReference>
<dbReference type="InterPro" id="IPR045555">
    <property type="entry name" value="VMAP-M0"/>
</dbReference>
<evidence type="ECO:0000259" key="3">
    <source>
        <dbReference type="Pfam" id="PF20028"/>
    </source>
</evidence>
<dbReference type="EMBL" id="CP063374">
    <property type="protein sequence ID" value="QOV47198.1"/>
    <property type="molecule type" value="Genomic_DNA"/>
</dbReference>
<proteinExistence type="predicted"/>
<dbReference type="Pfam" id="PF19956">
    <property type="entry name" value="EAD2"/>
    <property type="match status" value="1"/>
</dbReference>
<gene>
    <name evidence="4" type="ORF">IPT68_15755</name>
</gene>
<evidence type="ECO:0000259" key="1">
    <source>
        <dbReference type="Pfam" id="PF19916"/>
    </source>
</evidence>
<accession>A0A7M2THL2</accession>
<evidence type="ECO:0000313" key="5">
    <source>
        <dbReference type="Proteomes" id="UP000594008"/>
    </source>
</evidence>
<feature type="domain" description="vWA-MoxR associated protein middle region 0" evidence="1">
    <location>
        <begin position="124"/>
        <end position="224"/>
    </location>
</feature>
<evidence type="ECO:0000259" key="2">
    <source>
        <dbReference type="Pfam" id="PF19956"/>
    </source>
</evidence>
<dbReference type="InterPro" id="IPR045450">
    <property type="entry name" value="VMAP_C"/>
</dbReference>
<organism evidence="4 5">
    <name type="scientific">Streptomyces chromofuscus</name>
    <dbReference type="NCBI Taxonomy" id="42881"/>
    <lineage>
        <taxon>Bacteria</taxon>
        <taxon>Bacillati</taxon>
        <taxon>Actinomycetota</taxon>
        <taxon>Actinomycetes</taxon>
        <taxon>Kitasatosporales</taxon>
        <taxon>Streptomycetaceae</taxon>
        <taxon>Streptomyces</taxon>
    </lineage>
</organism>
<dbReference type="AlphaFoldDB" id="A0A7M2THL2"/>
<reference evidence="4 5" key="1">
    <citation type="submission" date="2020-10" db="EMBL/GenBank/DDBJ databases">
        <title>Streptomyces chromofuscus complate genome analysis.</title>
        <authorList>
            <person name="Anwar N."/>
        </authorList>
    </citation>
    <scope>NUCLEOTIDE SEQUENCE [LARGE SCALE GENOMIC DNA]</scope>
    <source>
        <strain evidence="4 5">DSM 40273</strain>
    </source>
</reference>
<keyword evidence="5" id="KW-1185">Reference proteome</keyword>